<gene>
    <name evidence="7" type="ORF">LY90DRAFT_672135</name>
</gene>
<reference evidence="7 8" key="1">
    <citation type="submission" date="2016-08" db="EMBL/GenBank/DDBJ databases">
        <title>A Parts List for Fungal Cellulosomes Revealed by Comparative Genomics.</title>
        <authorList>
            <consortium name="DOE Joint Genome Institute"/>
            <person name="Haitjema C.H."/>
            <person name="Gilmore S.P."/>
            <person name="Henske J.K."/>
            <person name="Solomon K.V."/>
            <person name="De Groot R."/>
            <person name="Kuo A."/>
            <person name="Mondo S.J."/>
            <person name="Salamov A.A."/>
            <person name="Labutti K."/>
            <person name="Zhao Z."/>
            <person name="Chiniquy J."/>
            <person name="Barry K."/>
            <person name="Brewer H.M."/>
            <person name="Purvine S.O."/>
            <person name="Wright A.T."/>
            <person name="Boxma B."/>
            <person name="Van Alen T."/>
            <person name="Hackstein J.H."/>
            <person name="Baker S.E."/>
            <person name="Grigoriev I.V."/>
            <person name="O'Malley M.A."/>
        </authorList>
    </citation>
    <scope>NUCLEOTIDE SEQUENCE [LARGE SCALE GENOMIC DNA]</scope>
    <source>
        <strain evidence="7 8">G1</strain>
    </source>
</reference>
<evidence type="ECO:0000313" key="7">
    <source>
        <dbReference type="EMBL" id="ORY40873.1"/>
    </source>
</evidence>
<sequence length="597" mass="69469">MKSLDISTDFNFTDTNEVKISDQKLIEYTSELCPNIVHLDFQLLTDFFNYAHTYSPIINPTALVLRIRRKKLSPGLLLAIYALTYLFHPKQNVKLAKFYAEKSSQYLLAHIYASDIQNIHTAYLLSNFEPGTNKSYLFSGITIRLLKVLNLFEDSKNNMEPILYEERVKTIWCCLGKDALMNITCNFIGHSEWIDQPLPPSATDLSVLQYYTPERLTVVFMAAVICLNKVIQHVKKRRNNNMDKNEFKKLIDELNLIHKHLDKHISLSKKSVTTNTNPQLSCIIYHYTMYLTTKLILFNIELSPFIYQNKLSPLKKYVQVKRSSPNITGSFGKYNTGENKRKILINSENINNSNIMTPDSLASSTSSNYNNDSNINNKNNYSNNNINSSIDSRELLSLQSEDINTKRVNDNFNLISANSLSNSESLEKVVDSSFDCEYHNKCILSKLPTPSYKYIIYNEKFKNKKNDDETVFLEIPSTYKQNIDYESCFNVCFETAEKATNAINILYNTFDKSNIKYQNSFCWFFYHIGLFYMNAYANFKRIDLKEKIEFYHNQIDAIYRIYPFISAHYSKLYEEAKNEAYEAYLDDTIIFCPQGYF</sequence>
<dbReference type="PANTHER" id="PTHR47338:SF5">
    <property type="entry name" value="ZN(II)2CYS6 TRANSCRIPTION FACTOR (EUROFUNG)"/>
    <property type="match status" value="1"/>
</dbReference>
<evidence type="ECO:0000256" key="4">
    <source>
        <dbReference type="ARBA" id="ARBA00023163"/>
    </source>
</evidence>
<keyword evidence="4" id="KW-0804">Transcription</keyword>
<dbReference type="STRING" id="1754190.A0A1Y2C1F5"/>
<protein>
    <recommendedName>
        <fullName evidence="9">Transcription factor domain-containing protein</fullName>
    </recommendedName>
</protein>
<dbReference type="AlphaFoldDB" id="A0A1Y2C1F5"/>
<evidence type="ECO:0000256" key="1">
    <source>
        <dbReference type="ARBA" id="ARBA00004123"/>
    </source>
</evidence>
<name>A0A1Y2C1F5_9FUNG</name>
<dbReference type="Proteomes" id="UP000193920">
    <property type="component" value="Unassembled WGS sequence"/>
</dbReference>
<dbReference type="GO" id="GO:0046872">
    <property type="term" value="F:metal ion binding"/>
    <property type="evidence" value="ECO:0007669"/>
    <property type="project" value="UniProtKB-KW"/>
</dbReference>
<keyword evidence="2" id="KW-0479">Metal-binding</keyword>
<dbReference type="GO" id="GO:0000981">
    <property type="term" value="F:DNA-binding transcription factor activity, RNA polymerase II-specific"/>
    <property type="evidence" value="ECO:0007669"/>
    <property type="project" value="InterPro"/>
</dbReference>
<comment type="subcellular location">
    <subcellularLocation>
        <location evidence="1">Nucleus</location>
    </subcellularLocation>
</comment>
<dbReference type="InterPro" id="IPR050815">
    <property type="entry name" value="TF_fung"/>
</dbReference>
<feature type="compositionally biased region" description="Low complexity" evidence="6">
    <location>
        <begin position="363"/>
        <end position="384"/>
    </location>
</feature>
<accession>A0A1Y2C1F5</accession>
<evidence type="ECO:0000313" key="8">
    <source>
        <dbReference type="Proteomes" id="UP000193920"/>
    </source>
</evidence>
<proteinExistence type="predicted"/>
<organism evidence="7 8">
    <name type="scientific">Neocallimastix californiae</name>
    <dbReference type="NCBI Taxonomy" id="1754190"/>
    <lineage>
        <taxon>Eukaryota</taxon>
        <taxon>Fungi</taxon>
        <taxon>Fungi incertae sedis</taxon>
        <taxon>Chytridiomycota</taxon>
        <taxon>Chytridiomycota incertae sedis</taxon>
        <taxon>Neocallimastigomycetes</taxon>
        <taxon>Neocallimastigales</taxon>
        <taxon>Neocallimastigaceae</taxon>
        <taxon>Neocallimastix</taxon>
    </lineage>
</organism>
<evidence type="ECO:0000256" key="5">
    <source>
        <dbReference type="ARBA" id="ARBA00023242"/>
    </source>
</evidence>
<evidence type="ECO:0000256" key="2">
    <source>
        <dbReference type="ARBA" id="ARBA00022723"/>
    </source>
</evidence>
<dbReference type="CDD" id="cd12148">
    <property type="entry name" value="fungal_TF_MHR"/>
    <property type="match status" value="1"/>
</dbReference>
<dbReference type="GO" id="GO:0005634">
    <property type="term" value="C:nucleus"/>
    <property type="evidence" value="ECO:0007669"/>
    <property type="project" value="UniProtKB-SubCell"/>
</dbReference>
<dbReference type="PANTHER" id="PTHR47338">
    <property type="entry name" value="ZN(II)2CYS6 TRANSCRIPTION FACTOR (EUROFUNG)-RELATED"/>
    <property type="match status" value="1"/>
</dbReference>
<keyword evidence="8" id="KW-1185">Reference proteome</keyword>
<keyword evidence="3" id="KW-0805">Transcription regulation</keyword>
<evidence type="ECO:0000256" key="6">
    <source>
        <dbReference type="SAM" id="MobiDB-lite"/>
    </source>
</evidence>
<dbReference type="EMBL" id="MCOG01000126">
    <property type="protein sequence ID" value="ORY40873.1"/>
    <property type="molecule type" value="Genomic_DNA"/>
</dbReference>
<keyword evidence="5" id="KW-0539">Nucleus</keyword>
<evidence type="ECO:0008006" key="9">
    <source>
        <dbReference type="Google" id="ProtNLM"/>
    </source>
</evidence>
<feature type="region of interest" description="Disordered" evidence="6">
    <location>
        <begin position="361"/>
        <end position="384"/>
    </location>
</feature>
<evidence type="ECO:0000256" key="3">
    <source>
        <dbReference type="ARBA" id="ARBA00023015"/>
    </source>
</evidence>
<dbReference type="OrthoDB" id="4161332at2759"/>
<comment type="caution">
    <text evidence="7">The sequence shown here is derived from an EMBL/GenBank/DDBJ whole genome shotgun (WGS) entry which is preliminary data.</text>
</comment>